<evidence type="ECO:0000313" key="1">
    <source>
        <dbReference type="EMBL" id="MBO1916085.1"/>
    </source>
</evidence>
<dbReference type="EMBL" id="JAGETQ010000028">
    <property type="protein sequence ID" value="MBO1916085.1"/>
    <property type="molecule type" value="Genomic_DNA"/>
</dbReference>
<evidence type="ECO:0000313" key="2">
    <source>
        <dbReference type="Proteomes" id="UP000664477"/>
    </source>
</evidence>
<proteinExistence type="predicted"/>
<name>A0A939NC45_PRORE</name>
<accession>A0A939NC45</accession>
<protein>
    <submittedName>
        <fullName evidence="1">Uncharacterized protein</fullName>
    </submittedName>
</protein>
<gene>
    <name evidence="1" type="ORF">J4727_07425</name>
</gene>
<dbReference type="Proteomes" id="UP000664477">
    <property type="component" value="Unassembled WGS sequence"/>
</dbReference>
<dbReference type="AlphaFoldDB" id="A0A939NC45"/>
<sequence>MHKKTKSLLKKQRKKSQTFNKAESVLAGLVSGDVEVRDLVTRHQRALFCGTLPSWNMKKIRLGFAVATRSIKSVRNITQCGHD</sequence>
<comment type="caution">
    <text evidence="1">The sequence shown here is derived from an EMBL/GenBank/DDBJ whole genome shotgun (WGS) entry which is preliminary data.</text>
</comment>
<reference evidence="1" key="1">
    <citation type="submission" date="2021-03" db="EMBL/GenBank/DDBJ databases">
        <title>Molecular epidemiology and mechanisms of colistin and carbapenem resistance in Enterobacteriaceae from clinical isolates, the environment and porcine samples in Pretoria, South Africa.</title>
        <authorList>
            <person name="Bogoshi D."/>
            <person name="Mbelle N.M."/>
            <person name="Naidoo V."/>
            <person name="Osei Sekyere J."/>
        </authorList>
    </citation>
    <scope>NUCLEOTIDE SEQUENCE</scope>
    <source>
        <strain evidence="1">C052</strain>
    </source>
</reference>
<organism evidence="1 2">
    <name type="scientific">Providencia rettgeri</name>
    <dbReference type="NCBI Taxonomy" id="587"/>
    <lineage>
        <taxon>Bacteria</taxon>
        <taxon>Pseudomonadati</taxon>
        <taxon>Pseudomonadota</taxon>
        <taxon>Gammaproteobacteria</taxon>
        <taxon>Enterobacterales</taxon>
        <taxon>Morganellaceae</taxon>
        <taxon>Providencia</taxon>
    </lineage>
</organism>